<dbReference type="AlphaFoldDB" id="A0A089Q0S7"/>
<reference evidence="2 3" key="1">
    <citation type="submission" date="2014-09" db="EMBL/GenBank/DDBJ databases">
        <title>Cedecea neteri SSMD04 Genome Sequencing.</title>
        <authorList>
            <person name="Tan J.-Y."/>
        </authorList>
    </citation>
    <scope>NUCLEOTIDE SEQUENCE [LARGE SCALE GENOMIC DNA]</scope>
    <source>
        <strain evidence="2 3">SSMD04</strain>
    </source>
</reference>
<dbReference type="EMBL" id="CP009451">
    <property type="protein sequence ID" value="AIR04119.1"/>
    <property type="molecule type" value="Genomic_DNA"/>
</dbReference>
<evidence type="ECO:0000313" key="3">
    <source>
        <dbReference type="Proteomes" id="UP000029481"/>
    </source>
</evidence>
<dbReference type="KEGG" id="cnt:JT31_05660"/>
<dbReference type="RefSeq" id="WP_038474301.1">
    <property type="nucleotide sequence ID" value="NZ_CP009451.1"/>
</dbReference>
<feature type="coiled-coil region" evidence="1">
    <location>
        <begin position="105"/>
        <end position="146"/>
    </location>
</feature>
<evidence type="ECO:0000256" key="1">
    <source>
        <dbReference type="SAM" id="Coils"/>
    </source>
</evidence>
<dbReference type="Proteomes" id="UP000029481">
    <property type="component" value="Chromosome"/>
</dbReference>
<organism evidence="2 3">
    <name type="scientific">Cedecea neteri</name>
    <dbReference type="NCBI Taxonomy" id="158822"/>
    <lineage>
        <taxon>Bacteria</taxon>
        <taxon>Pseudomonadati</taxon>
        <taxon>Pseudomonadota</taxon>
        <taxon>Gammaproteobacteria</taxon>
        <taxon>Enterobacterales</taxon>
        <taxon>Enterobacteriaceae</taxon>
        <taxon>Cedecea</taxon>
    </lineage>
</organism>
<keyword evidence="1" id="KW-0175">Coiled coil</keyword>
<sequence>MRRHIDAETPLSPDPQQVALEQVLNTLLPIRRRRLRHCEREQRQHEQHLRRGQQAVELGEQQLAEQKIGYLQLRNDFVPQHAGVTQPLNDLRETLDVEKTTRAGVIQQIQRTQQLQEEVQQQQARLNDAQLAVQRCQRDIEKMEYLLNQNQGNAL</sequence>
<dbReference type="OrthoDB" id="6630693at2"/>
<evidence type="ECO:0000313" key="2">
    <source>
        <dbReference type="EMBL" id="AIR04119.1"/>
    </source>
</evidence>
<keyword evidence="3" id="KW-1185">Reference proteome</keyword>
<proteinExistence type="predicted"/>
<gene>
    <name evidence="2" type="ORF">JT31_05660</name>
</gene>
<name>A0A089Q0S7_9ENTR</name>
<protein>
    <submittedName>
        <fullName evidence="2">Type III secretion protein</fullName>
    </submittedName>
</protein>
<accession>A0A089Q0S7</accession>